<dbReference type="InterPro" id="IPR029063">
    <property type="entry name" value="SAM-dependent_MTases_sf"/>
</dbReference>
<organism evidence="2 3">
    <name type="scientific">Magallana gigas</name>
    <name type="common">Pacific oyster</name>
    <name type="synonym">Crassostrea gigas</name>
    <dbReference type="NCBI Taxonomy" id="29159"/>
    <lineage>
        <taxon>Eukaryota</taxon>
        <taxon>Metazoa</taxon>
        <taxon>Spiralia</taxon>
        <taxon>Lophotrochozoa</taxon>
        <taxon>Mollusca</taxon>
        <taxon>Bivalvia</taxon>
        <taxon>Autobranchia</taxon>
        <taxon>Pteriomorphia</taxon>
        <taxon>Ostreida</taxon>
        <taxon>Ostreoidea</taxon>
        <taxon>Ostreidae</taxon>
        <taxon>Magallana</taxon>
    </lineage>
</organism>
<dbReference type="PANTHER" id="PTHR34009">
    <property type="entry name" value="PROTEIN STAR"/>
    <property type="match status" value="1"/>
</dbReference>
<accession>A0A8W8N5C5</accession>
<dbReference type="GO" id="GO:0006888">
    <property type="term" value="P:endoplasmic reticulum to Golgi vesicle-mediated transport"/>
    <property type="evidence" value="ECO:0007669"/>
    <property type="project" value="TreeGrafter"/>
</dbReference>
<dbReference type="GO" id="GO:0031902">
    <property type="term" value="C:late endosome membrane"/>
    <property type="evidence" value="ECO:0007669"/>
    <property type="project" value="TreeGrafter"/>
</dbReference>
<dbReference type="Proteomes" id="UP000005408">
    <property type="component" value="Unassembled WGS sequence"/>
</dbReference>
<dbReference type="InterPro" id="IPR006342">
    <property type="entry name" value="FkbM_mtfrase"/>
</dbReference>
<evidence type="ECO:0000313" key="3">
    <source>
        <dbReference type="Proteomes" id="UP000005408"/>
    </source>
</evidence>
<dbReference type="EnsemblMetazoa" id="G4415.3">
    <property type="protein sequence ID" value="G4415.3:cds"/>
    <property type="gene ID" value="G4415"/>
</dbReference>
<dbReference type="Pfam" id="PF05050">
    <property type="entry name" value="Methyltransf_21"/>
    <property type="match status" value="1"/>
</dbReference>
<dbReference type="EnsemblMetazoa" id="G4415.2">
    <property type="protein sequence ID" value="G4415.2:cds"/>
    <property type="gene ID" value="G4415"/>
</dbReference>
<feature type="domain" description="Methyltransferase FkbM" evidence="1">
    <location>
        <begin position="46"/>
        <end position="204"/>
    </location>
</feature>
<dbReference type="Gene3D" id="3.40.50.150">
    <property type="entry name" value="Vaccinia Virus protein VP39"/>
    <property type="match status" value="1"/>
</dbReference>
<dbReference type="SUPFAM" id="SSF53335">
    <property type="entry name" value="S-adenosyl-L-methionine-dependent methyltransferases"/>
    <property type="match status" value="1"/>
</dbReference>
<protein>
    <recommendedName>
        <fullName evidence="1">Methyltransferase FkbM domain-containing protein</fullName>
    </recommendedName>
</protein>
<dbReference type="PANTHER" id="PTHR34009:SF2">
    <property type="entry name" value="PROTEIN STAR"/>
    <property type="match status" value="1"/>
</dbReference>
<dbReference type="InterPro" id="IPR053202">
    <property type="entry name" value="EGF_Rcpt_Signaling_Reg"/>
</dbReference>
<dbReference type="EnsemblMetazoa" id="G4415.1">
    <property type="protein sequence ID" value="G4415.1:cds"/>
    <property type="gene ID" value="G4415"/>
</dbReference>
<dbReference type="AlphaFoldDB" id="A0A8W8N5C5"/>
<dbReference type="GO" id="GO:0005886">
    <property type="term" value="C:plasma membrane"/>
    <property type="evidence" value="ECO:0007669"/>
    <property type="project" value="TreeGrafter"/>
</dbReference>
<keyword evidence="3" id="KW-1185">Reference proteome</keyword>
<evidence type="ECO:0000313" key="2">
    <source>
        <dbReference type="EnsemblMetazoa" id="G4415.3:cds"/>
    </source>
</evidence>
<reference evidence="2" key="1">
    <citation type="submission" date="2022-08" db="UniProtKB">
        <authorList>
            <consortium name="EnsemblMetazoa"/>
        </authorList>
    </citation>
    <scope>IDENTIFICATION</scope>
    <source>
        <strain evidence="2">05x7-T-G4-1.051#20</strain>
    </source>
</reference>
<evidence type="ECO:0000259" key="1">
    <source>
        <dbReference type="Pfam" id="PF05050"/>
    </source>
</evidence>
<name>A0A8W8N5C5_MAGGI</name>
<dbReference type="NCBIfam" id="TIGR01444">
    <property type="entry name" value="fkbM_fam"/>
    <property type="match status" value="1"/>
</dbReference>
<proteinExistence type="predicted"/>
<dbReference type="GO" id="GO:0005789">
    <property type="term" value="C:endoplasmic reticulum membrane"/>
    <property type="evidence" value="ECO:0007669"/>
    <property type="project" value="TreeGrafter"/>
</dbReference>
<sequence>MHIKDYLVAPYPYHEVQNAKERYSQANQDQVVYDILQKKGGFFVELGANDGQLYSNSLWFERQHRWTGLLIEANPELCRKIDQLKRNAWRLCACVSNTLEKVTFIKGGALGGVESHIDKHHMKMLNRTDKVSVPCFSMESVLNEINTYHIDFYSLDVEGAEMTVLESMRDGLKSHRFTVDVWSIEYRVWDGKQIVYEKSLDNLNSLRRYFKEIGGYSEHSQLSNDGNVNDGYALDVVFVRNEIYCKKHKLLPDGSKCSNPM</sequence>
<dbReference type="GO" id="GO:0016197">
    <property type="term" value="P:endosomal transport"/>
    <property type="evidence" value="ECO:0007669"/>
    <property type="project" value="TreeGrafter"/>
</dbReference>
<dbReference type="GO" id="GO:0005794">
    <property type="term" value="C:Golgi apparatus"/>
    <property type="evidence" value="ECO:0007669"/>
    <property type="project" value="TreeGrafter"/>
</dbReference>